<protein>
    <submittedName>
        <fullName evidence="20">Penicillin-binding protein, 1A family</fullName>
    </submittedName>
</protein>
<dbReference type="Gene3D" id="3.40.710.10">
    <property type="entry name" value="DD-peptidase/beta-lactamase superfamily"/>
    <property type="match status" value="1"/>
</dbReference>
<dbReference type="InterPro" id="IPR036950">
    <property type="entry name" value="PBP_transglycosylase"/>
</dbReference>
<keyword evidence="6" id="KW-0645">Protease</keyword>
<dbReference type="SUPFAM" id="SSF56601">
    <property type="entry name" value="beta-lactamase/transpeptidase-like"/>
    <property type="match status" value="1"/>
</dbReference>
<feature type="transmembrane region" description="Helical" evidence="17">
    <location>
        <begin position="21"/>
        <end position="38"/>
    </location>
</feature>
<evidence type="ECO:0000313" key="21">
    <source>
        <dbReference type="Proteomes" id="UP000034231"/>
    </source>
</evidence>
<evidence type="ECO:0000256" key="16">
    <source>
        <dbReference type="ARBA" id="ARBA00049902"/>
    </source>
</evidence>
<keyword evidence="7" id="KW-0328">Glycosyltransferase</keyword>
<evidence type="ECO:0000256" key="6">
    <source>
        <dbReference type="ARBA" id="ARBA00022670"/>
    </source>
</evidence>
<dbReference type="InterPro" id="IPR012338">
    <property type="entry name" value="Beta-lactam/transpept-like"/>
</dbReference>
<keyword evidence="14" id="KW-0961">Cell wall biogenesis/degradation</keyword>
<comment type="caution">
    <text evidence="20">The sequence shown here is derived from an EMBL/GenBank/DDBJ whole genome shotgun (WGS) entry which is preliminary data.</text>
</comment>
<evidence type="ECO:0000313" key="20">
    <source>
        <dbReference type="EMBL" id="KKQ50677.1"/>
    </source>
</evidence>
<organism evidence="20 21">
    <name type="scientific">Candidatus Shapirobacteria bacterium GW2011_GWE1_38_10</name>
    <dbReference type="NCBI Taxonomy" id="1618488"/>
    <lineage>
        <taxon>Bacteria</taxon>
        <taxon>Candidatus Shapironibacteriota</taxon>
    </lineage>
</organism>
<evidence type="ECO:0000256" key="11">
    <source>
        <dbReference type="ARBA" id="ARBA00022984"/>
    </source>
</evidence>
<dbReference type="GO" id="GO:0008955">
    <property type="term" value="F:peptidoglycan glycosyltransferase activity"/>
    <property type="evidence" value="ECO:0007669"/>
    <property type="project" value="UniProtKB-EC"/>
</dbReference>
<comment type="similarity">
    <text evidence="3">In the N-terminal section; belongs to the glycosyltransferase 51 family.</text>
</comment>
<reference evidence="20 21" key="1">
    <citation type="journal article" date="2015" name="Nature">
        <title>rRNA introns, odd ribosomes, and small enigmatic genomes across a large radiation of phyla.</title>
        <authorList>
            <person name="Brown C.T."/>
            <person name="Hug L.A."/>
            <person name="Thomas B.C."/>
            <person name="Sharon I."/>
            <person name="Castelle C.J."/>
            <person name="Singh A."/>
            <person name="Wilkins M.J."/>
            <person name="Williams K.H."/>
            <person name="Banfield J.F."/>
        </authorList>
    </citation>
    <scope>NUCLEOTIDE SEQUENCE [LARGE SCALE GENOMIC DNA]</scope>
</reference>
<comment type="catalytic activity">
    <reaction evidence="15">
        <text>Preferential cleavage: (Ac)2-L-Lys-D-Ala-|-D-Ala. Also transpeptidation of peptidyl-alanyl moieties that are N-acyl substituents of D-alanine.</text>
        <dbReference type="EC" id="3.4.16.4"/>
    </reaction>
</comment>
<keyword evidence="5" id="KW-0121">Carboxypeptidase</keyword>
<evidence type="ECO:0000259" key="19">
    <source>
        <dbReference type="Pfam" id="PF00912"/>
    </source>
</evidence>
<dbReference type="PANTHER" id="PTHR32282">
    <property type="entry name" value="BINDING PROTEIN TRANSPEPTIDASE, PUTATIVE-RELATED"/>
    <property type="match status" value="1"/>
</dbReference>
<keyword evidence="9" id="KW-0378">Hydrolase</keyword>
<dbReference type="GO" id="GO:0008658">
    <property type="term" value="F:penicillin binding"/>
    <property type="evidence" value="ECO:0007669"/>
    <property type="project" value="InterPro"/>
</dbReference>
<keyword evidence="17" id="KW-0812">Transmembrane</keyword>
<dbReference type="Pfam" id="PF00912">
    <property type="entry name" value="Transgly"/>
    <property type="match status" value="1"/>
</dbReference>
<feature type="domain" description="Penicillin-binding protein transpeptidase" evidence="18">
    <location>
        <begin position="325"/>
        <end position="595"/>
    </location>
</feature>
<dbReference type="AlphaFoldDB" id="A0A0G0I834"/>
<dbReference type="InterPro" id="IPR050396">
    <property type="entry name" value="Glycosyltr_51/Transpeptidase"/>
</dbReference>
<comment type="similarity">
    <text evidence="2">In the C-terminal section; belongs to the transpeptidase family.</text>
</comment>
<evidence type="ECO:0000256" key="8">
    <source>
        <dbReference type="ARBA" id="ARBA00022679"/>
    </source>
</evidence>
<evidence type="ECO:0000256" key="14">
    <source>
        <dbReference type="ARBA" id="ARBA00023316"/>
    </source>
</evidence>
<keyword evidence="11" id="KW-0573">Peptidoglycan synthesis</keyword>
<dbReference type="SUPFAM" id="SSF53955">
    <property type="entry name" value="Lysozyme-like"/>
    <property type="match status" value="1"/>
</dbReference>
<dbReference type="PATRIC" id="fig|1618488.3.peg.169"/>
<dbReference type="GO" id="GO:0009252">
    <property type="term" value="P:peptidoglycan biosynthetic process"/>
    <property type="evidence" value="ECO:0007669"/>
    <property type="project" value="UniProtKB-KW"/>
</dbReference>
<dbReference type="NCBIfam" id="TIGR02074">
    <property type="entry name" value="PBP_1a_fam"/>
    <property type="match status" value="1"/>
</dbReference>
<dbReference type="PANTHER" id="PTHR32282:SF11">
    <property type="entry name" value="PENICILLIN-BINDING PROTEIN 1B"/>
    <property type="match status" value="1"/>
</dbReference>
<keyword evidence="4" id="KW-1003">Cell membrane</keyword>
<dbReference type="Proteomes" id="UP000034231">
    <property type="component" value="Unassembled WGS sequence"/>
</dbReference>
<dbReference type="Pfam" id="PF00905">
    <property type="entry name" value="Transpeptidase"/>
    <property type="match status" value="1"/>
</dbReference>
<dbReference type="EMBL" id="LBTX01000003">
    <property type="protein sequence ID" value="KKQ50677.1"/>
    <property type="molecule type" value="Genomic_DNA"/>
</dbReference>
<evidence type="ECO:0000256" key="2">
    <source>
        <dbReference type="ARBA" id="ARBA00007090"/>
    </source>
</evidence>
<comment type="catalytic activity">
    <reaction evidence="16">
        <text>[GlcNAc-(1-&gt;4)-Mur2Ac(oyl-L-Ala-gamma-D-Glu-L-Lys-D-Ala-D-Ala)](n)-di-trans,octa-cis-undecaprenyl diphosphate + beta-D-GlcNAc-(1-&gt;4)-Mur2Ac(oyl-L-Ala-gamma-D-Glu-L-Lys-D-Ala-D-Ala)-di-trans,octa-cis-undecaprenyl diphosphate = [GlcNAc-(1-&gt;4)-Mur2Ac(oyl-L-Ala-gamma-D-Glu-L-Lys-D-Ala-D-Ala)](n+1)-di-trans,octa-cis-undecaprenyl diphosphate + di-trans,octa-cis-undecaprenyl diphosphate + H(+)</text>
        <dbReference type="Rhea" id="RHEA:23708"/>
        <dbReference type="Rhea" id="RHEA-COMP:9602"/>
        <dbReference type="Rhea" id="RHEA-COMP:9603"/>
        <dbReference type="ChEBI" id="CHEBI:15378"/>
        <dbReference type="ChEBI" id="CHEBI:58405"/>
        <dbReference type="ChEBI" id="CHEBI:60033"/>
        <dbReference type="ChEBI" id="CHEBI:78435"/>
        <dbReference type="EC" id="2.4.99.28"/>
    </reaction>
</comment>
<dbReference type="GO" id="GO:0071555">
    <property type="term" value="P:cell wall organization"/>
    <property type="evidence" value="ECO:0007669"/>
    <property type="project" value="UniProtKB-KW"/>
</dbReference>
<evidence type="ECO:0000256" key="12">
    <source>
        <dbReference type="ARBA" id="ARBA00023136"/>
    </source>
</evidence>
<keyword evidence="17" id="KW-1133">Transmembrane helix</keyword>
<evidence type="ECO:0000256" key="7">
    <source>
        <dbReference type="ARBA" id="ARBA00022676"/>
    </source>
</evidence>
<evidence type="ECO:0000256" key="3">
    <source>
        <dbReference type="ARBA" id="ARBA00007739"/>
    </source>
</evidence>
<dbReference type="GO" id="GO:0006508">
    <property type="term" value="P:proteolysis"/>
    <property type="evidence" value="ECO:0007669"/>
    <property type="project" value="UniProtKB-KW"/>
</dbReference>
<evidence type="ECO:0000256" key="15">
    <source>
        <dbReference type="ARBA" id="ARBA00034000"/>
    </source>
</evidence>
<evidence type="ECO:0000256" key="13">
    <source>
        <dbReference type="ARBA" id="ARBA00023268"/>
    </source>
</evidence>
<dbReference type="GO" id="GO:0005886">
    <property type="term" value="C:plasma membrane"/>
    <property type="evidence" value="ECO:0007669"/>
    <property type="project" value="UniProtKB-SubCell"/>
</dbReference>
<keyword evidence="12 17" id="KW-0472">Membrane</keyword>
<evidence type="ECO:0000256" key="1">
    <source>
        <dbReference type="ARBA" id="ARBA00004236"/>
    </source>
</evidence>
<name>A0A0G0I834_9BACT</name>
<dbReference type="InterPro" id="IPR023346">
    <property type="entry name" value="Lysozyme-like_dom_sf"/>
</dbReference>
<dbReference type="GO" id="GO:0009002">
    <property type="term" value="F:serine-type D-Ala-D-Ala carboxypeptidase activity"/>
    <property type="evidence" value="ECO:0007669"/>
    <property type="project" value="UniProtKB-EC"/>
</dbReference>
<dbReference type="InterPro" id="IPR001264">
    <property type="entry name" value="Glyco_trans_51"/>
</dbReference>
<dbReference type="Gene3D" id="1.10.3810.10">
    <property type="entry name" value="Biosynthetic peptidoglycan transglycosylase-like"/>
    <property type="match status" value="1"/>
</dbReference>
<dbReference type="GO" id="GO:0030288">
    <property type="term" value="C:outer membrane-bounded periplasmic space"/>
    <property type="evidence" value="ECO:0007669"/>
    <property type="project" value="TreeGrafter"/>
</dbReference>
<keyword evidence="8" id="KW-0808">Transferase</keyword>
<evidence type="ECO:0000259" key="18">
    <source>
        <dbReference type="Pfam" id="PF00905"/>
    </source>
</evidence>
<proteinExistence type="inferred from homology"/>
<evidence type="ECO:0000256" key="17">
    <source>
        <dbReference type="SAM" id="Phobius"/>
    </source>
</evidence>
<evidence type="ECO:0000256" key="10">
    <source>
        <dbReference type="ARBA" id="ARBA00022960"/>
    </source>
</evidence>
<sequence>MTLKKNKSKKKSLRQTKRKKIILLGIAIILGFLVYSLLKDIPNPKKLSSGEYSESSQIMDRNGKMLYEIYVDKNRTSVGLAQIPDKVIKATLAIEDSNFYKHAGFDIRGIVRGLFRTVFQGRLQGGSTLTQQLVKNALLTPERTWERKIKEAILTVATEALYSKDQILEMYFNQTPYGGTMWGVESAAKGIFSKDVKDLSLGEAALIAGLPGSPTRYSPFAHPDAAKNRQEMVLKRMEELKYISPEEYENAKNEKLDYNLNRNSILAPHFVFYVREKLIEKYGIQKVTEGGLKVWTSLDLDIQNYAQEQVADEIEKLKKQRVSNGAALITDSKSGQILAMVGSKDYFDTEIDGKYNVTTALRQPGSSIKPLNYAVGIETGKATAASIFDDNPTCFKVENQKQYCPTNYGGAYHGVQTLRNSLGNSLNIPAVKMLSLNTVQTFVASASAMGISTFKNSSDYGLSLTLGGGEVYMTDMATAFGVFSNMGIKQDLVSILKVTDKTGQVLEEYKYVPGERVLSSETAYIIANILSDDGARSMVFGRGSMLNIKKHPEVAVKTGTTNDLRDNWTIGFTPEVVVAVWVGNNDNSRMGGVTSGTTGASPIWNRIMTKVLENRAVKTFTKPDGILTMSVCNLTGQLAPEEGCESHNELFKKEYVPTLRISLQNNILIDKTTNKIVAEGEDNPNAEWQNKQSVVDITGKWVCLDCPKDESNN</sequence>
<keyword evidence="13" id="KW-0511">Multifunctional enzyme</keyword>
<evidence type="ECO:0000256" key="5">
    <source>
        <dbReference type="ARBA" id="ARBA00022645"/>
    </source>
</evidence>
<dbReference type="InterPro" id="IPR001460">
    <property type="entry name" value="PCN-bd_Tpept"/>
</dbReference>
<evidence type="ECO:0000256" key="4">
    <source>
        <dbReference type="ARBA" id="ARBA00022475"/>
    </source>
</evidence>
<dbReference type="FunFam" id="1.10.3810.10:FF:000001">
    <property type="entry name" value="Penicillin-binding protein 1A"/>
    <property type="match status" value="1"/>
</dbReference>
<comment type="subcellular location">
    <subcellularLocation>
        <location evidence="1">Cell membrane</location>
    </subcellularLocation>
</comment>
<evidence type="ECO:0000256" key="9">
    <source>
        <dbReference type="ARBA" id="ARBA00022801"/>
    </source>
</evidence>
<dbReference type="GO" id="GO:0008360">
    <property type="term" value="P:regulation of cell shape"/>
    <property type="evidence" value="ECO:0007669"/>
    <property type="project" value="UniProtKB-KW"/>
</dbReference>
<keyword evidence="10" id="KW-0133">Cell shape</keyword>
<feature type="domain" description="Glycosyl transferase family 51" evidence="19">
    <location>
        <begin position="63"/>
        <end position="238"/>
    </location>
</feature>
<accession>A0A0G0I834</accession>
<gene>
    <name evidence="20" type="ORF">US68_C0003G0043</name>
</gene>